<dbReference type="EMBL" id="JAGFNK010000059">
    <property type="protein sequence ID" value="KAI9509642.1"/>
    <property type="molecule type" value="Genomic_DNA"/>
</dbReference>
<protein>
    <submittedName>
        <fullName evidence="1">Uncharacterized protein</fullName>
    </submittedName>
</protein>
<sequence length="2009" mass="221637">MPSWVPSWFTFPKFDVSILPNLQRKFFSFILKRFLGHLLKPGQLDVEQIASAIGSGNLTVNDLELECTSINTLLSGLPIQLHEGCIASVSVRMPWPNPLTNGVELSVHSPDLIFHLIPRVENDVPFPSTNLTDSISEAAQLFAHEKITREESTEIFKLSDLVRPPIRAVMATMYQADSTFQETTLRPSRMWTPQESQCSRDIRITVILPGRSSFRLTISEIRYGRLTAGHDASTRTAVISGIEIAHCDLNTSESLASSHFPSAPWEPNAPSHRTDNGAMSSSTITFPSSHLPSTSLEATSVSNETLPSVDSVLQDHSRSSSPSTSGSFQSALTTQNPDLDRGSCEATVIHSQDIGTDDRRPNSGDGTVDNCLLSQADKAMEDEISHRFITLFATESIVVHVTTLALPVSPKTPVQTQLTPHASGSDQSEPDSLQPNLQISVTVAIIACALSAAQINAILDVTSAIGSDSGPSIKPQISQNAGFVVPPLSLLDQATLTIQIRGLVLLLQSALPPLMNPSRDVPLADFFTHPLTPPKTNHSYTRLLVDRLRVDLSVSTTLQQLIDEPTPGLEHLPGRNPVVKGTTSSHISFSADDLSVFAFCVRSDITAQEAFALPILLTDPSLSTQYRLEHHPPPSMEHHVDISPEFVRKAFPALPEFEILDWTCENNWTSQAKLSLWRVKPRPNYRRFQRNHAAGDRPIPPPVIPGPTAHSEETYATESALSGWVLLSSPKDQGMGGTPESTCSIHINIVPVHIFVDMRNIAAAFDFLDILSVTRGRSGFSETEEGHGCARRQPSGGDLTPRSSSYRAALQRIHQQELEELNLSVDYLSKESPSEGSSPGQRRMRGYTQVQSHRDGRTEFDINFTLIRVQLRCPPPPSVLQRSGAVVLDIHGLTLASWSPRREMNPCPLDANTESTTNSWDNQLLNVEWRSLLLACSPPRAEIATGFCSIGPLSSVAESEVEVPQDHVRFPDDESPIRRFAFVKLFQNSHSLSGRMSRRRAAVVAEIGLPSILVALSKPLFDSLQFWIDDVSLLLERTMASSNEAVQENSSRNPSLVGSRFFSSSKQGSVEIAVDETSPDHMELSTEGIIKVAISEASLRLIVPRIEGESRSMEPLGVFISDVDALLEFKPEGKDETAVTISIMRITVQDVVNPFPYPVLSPAVPRSLFSTPEPVIKLLFSSRALPDINSKESRVKLSLNGFTLNFIPDMKRIGALVSFARPPPGVFESVVPSERTQITVMIREGSARLFAPHHTGAFVVHFGNVDLCTELVGDSPDIRLRIAGRALTTLFTDNHLEAIQDLSNRRQPDVQSPLLPSIVSIFESTSVPIQDPLWDCISVILEQPLKQNVVDIAYYVYYSARDIPSESLPKRPTVVSAQESSSNELAYSIDQQAFQSVPEVGAAPDMIYDDLPSNPDYLDVSFGAAAGLRELNDDDIAMDDPCETERTDNADLLSYPTGHGVISSVGGETVKLLDPTGLHVVENFFNTLPTLVEVSPQLAGELDRVVVRQGDITLYFYEGYDWATTRKVIEDEVKKMKRRLTRIKQLVASGQAYDPSIDPTNTLLFNSIHVGLDQDADEMEPDALIAAIDEQLREDDDIASVSSWQSLRPTSSGRPHVPHTRLHGRRLTRSRSPSIEIRLSGLFTETVKFIPNDEIVSRTFATVRDIEILDHVKTSTWRKFLTALRSDSRGNIRETGSDMVRIELRVVHPVPGNTSEETRLRVKILPLRLHVDQDALDFLKKFFNFQNHNSATETEPRSETYLQRAEVYPVVLKLDYKPRRVDYRALREGRTIELMNFFHFDGAEMTLRRLTLFGVAGWPRFFDMLNDLWTPDVKATQLVDVISGVSPIRSVVNVGSGVADLVLLPIAQYRKDGRVVRGLQKGTKAFVRSTAMEAIKLGAHLATGTQVILEQAENVLGSKFNETILAETVPLPSEDAVDTGLHDPASDTETADPISRYAQQPVDIQEGIQSAYTSIRRNLGSAAQTILAVPMEVFERSGSEFYAGSQTII</sequence>
<evidence type="ECO:0000313" key="1">
    <source>
        <dbReference type="EMBL" id="KAI9509642.1"/>
    </source>
</evidence>
<organism evidence="1 2">
    <name type="scientific">Russula earlei</name>
    <dbReference type="NCBI Taxonomy" id="71964"/>
    <lineage>
        <taxon>Eukaryota</taxon>
        <taxon>Fungi</taxon>
        <taxon>Dikarya</taxon>
        <taxon>Basidiomycota</taxon>
        <taxon>Agaricomycotina</taxon>
        <taxon>Agaricomycetes</taxon>
        <taxon>Russulales</taxon>
        <taxon>Russulaceae</taxon>
        <taxon>Russula</taxon>
    </lineage>
</organism>
<evidence type="ECO:0000313" key="2">
    <source>
        <dbReference type="Proteomes" id="UP001207468"/>
    </source>
</evidence>
<dbReference type="Proteomes" id="UP001207468">
    <property type="component" value="Unassembled WGS sequence"/>
</dbReference>
<keyword evidence="2" id="KW-1185">Reference proteome</keyword>
<name>A0ACC0UFN2_9AGAM</name>
<proteinExistence type="predicted"/>
<gene>
    <name evidence="1" type="ORF">F5148DRAFT_1148156</name>
</gene>
<reference evidence="1" key="1">
    <citation type="submission" date="2021-03" db="EMBL/GenBank/DDBJ databases">
        <title>Evolutionary priming and transition to the ectomycorrhizal habit in an iconic lineage of mushroom-forming fungi: is preadaptation a requirement?</title>
        <authorList>
            <consortium name="DOE Joint Genome Institute"/>
            <person name="Looney B.P."/>
            <person name="Miyauchi S."/>
            <person name="Morin E."/>
            <person name="Drula E."/>
            <person name="Courty P.E."/>
            <person name="Chicoki N."/>
            <person name="Fauchery L."/>
            <person name="Kohler A."/>
            <person name="Kuo A."/>
            <person name="LaButti K."/>
            <person name="Pangilinan J."/>
            <person name="Lipzen A."/>
            <person name="Riley R."/>
            <person name="Andreopoulos W."/>
            <person name="He G."/>
            <person name="Johnson J."/>
            <person name="Barry K.W."/>
            <person name="Grigoriev I.V."/>
            <person name="Nagy L."/>
            <person name="Hibbett D."/>
            <person name="Henrissat B."/>
            <person name="Matheny P.B."/>
            <person name="Labbe J."/>
            <person name="Martin A.F."/>
        </authorList>
    </citation>
    <scope>NUCLEOTIDE SEQUENCE</scope>
    <source>
        <strain evidence="1">BPL698</strain>
    </source>
</reference>
<comment type="caution">
    <text evidence="1">The sequence shown here is derived from an EMBL/GenBank/DDBJ whole genome shotgun (WGS) entry which is preliminary data.</text>
</comment>
<accession>A0ACC0UFN2</accession>